<name>A0ABP8M5L2_9BACT</name>
<evidence type="ECO:0000313" key="4">
    <source>
        <dbReference type="Proteomes" id="UP001501508"/>
    </source>
</evidence>
<dbReference type="PANTHER" id="PTHR45632">
    <property type="entry name" value="LD33804P"/>
    <property type="match status" value="1"/>
</dbReference>
<protein>
    <recommendedName>
        <fullName evidence="5">Galactose oxidase</fullName>
    </recommendedName>
</protein>
<keyword evidence="4" id="KW-1185">Reference proteome</keyword>
<dbReference type="InterPro" id="IPR056734">
    <property type="entry name" value="NANM"/>
</dbReference>
<dbReference type="Pfam" id="PF24996">
    <property type="entry name" value="NANM"/>
    <property type="match status" value="1"/>
</dbReference>
<reference evidence="4" key="1">
    <citation type="journal article" date="2019" name="Int. J. Syst. Evol. Microbiol.">
        <title>The Global Catalogue of Microorganisms (GCM) 10K type strain sequencing project: providing services to taxonomists for standard genome sequencing and annotation.</title>
        <authorList>
            <consortium name="The Broad Institute Genomics Platform"/>
            <consortium name="The Broad Institute Genome Sequencing Center for Infectious Disease"/>
            <person name="Wu L."/>
            <person name="Ma J."/>
        </authorList>
    </citation>
    <scope>NUCLEOTIDE SEQUENCE [LARGE SCALE GENOMIC DNA]</scope>
    <source>
        <strain evidence="4">JCM 31920</strain>
    </source>
</reference>
<evidence type="ECO:0000256" key="1">
    <source>
        <dbReference type="ARBA" id="ARBA00022441"/>
    </source>
</evidence>
<sequence>MVNRLRHLFYLALLIPIHLMSQSHPITWSEFSPLPDPLGFAGMYAGVSNGALIALGGANFPEKYPWEGGKKKWHDRIFIMKPGGPWHTSDQKMPEPAAYGVSVSYGGSVIVAGGCTETAHLSSVSAYQWVQGSLTRSALPHLPTPLAYMTGAVLGDALVILGGTESPTGAPTKTALLLDLSNPGSGWQTIEPWPGPERMLPASGVWNDRLILMGGENSAINAAGEKYRHILQDGYSLTLTKEGQKWIAAWKVLGVIPRGVSAAGTLPAFRDRMIIWGGVDAVTAQYRTASTHPGITKSLLYYYPASDTWEYPGENNNFPSRVTLPVVFYQDSWLYVSGEIKPGIRTPSIIQIRGER</sequence>
<gene>
    <name evidence="3" type="ORF">GCM10023091_34820</name>
</gene>
<dbReference type="Proteomes" id="UP001501508">
    <property type="component" value="Unassembled WGS sequence"/>
</dbReference>
<comment type="caution">
    <text evidence="3">The sequence shown here is derived from an EMBL/GenBank/DDBJ whole genome shotgun (WGS) entry which is preliminary data.</text>
</comment>
<evidence type="ECO:0000313" key="3">
    <source>
        <dbReference type="EMBL" id="GAA4444523.1"/>
    </source>
</evidence>
<dbReference type="InterPro" id="IPR015915">
    <property type="entry name" value="Kelch-typ_b-propeller"/>
</dbReference>
<dbReference type="SUPFAM" id="SSF117281">
    <property type="entry name" value="Kelch motif"/>
    <property type="match status" value="1"/>
</dbReference>
<dbReference type="RefSeq" id="WP_345031547.1">
    <property type="nucleotide sequence ID" value="NZ_BAABEY010000032.1"/>
</dbReference>
<proteinExistence type="predicted"/>
<evidence type="ECO:0008006" key="5">
    <source>
        <dbReference type="Google" id="ProtNLM"/>
    </source>
</evidence>
<keyword evidence="2" id="KW-0677">Repeat</keyword>
<accession>A0ABP8M5L2</accession>
<evidence type="ECO:0000256" key="2">
    <source>
        <dbReference type="ARBA" id="ARBA00022737"/>
    </source>
</evidence>
<dbReference type="Gene3D" id="2.120.10.80">
    <property type="entry name" value="Kelch-type beta propeller"/>
    <property type="match status" value="1"/>
</dbReference>
<keyword evidence="1" id="KW-0880">Kelch repeat</keyword>
<dbReference type="PANTHER" id="PTHR45632:SF3">
    <property type="entry name" value="KELCH-LIKE PROTEIN 32"/>
    <property type="match status" value="1"/>
</dbReference>
<organism evidence="3 4">
    <name type="scientific">Ravibacter arvi</name>
    <dbReference type="NCBI Taxonomy" id="2051041"/>
    <lineage>
        <taxon>Bacteria</taxon>
        <taxon>Pseudomonadati</taxon>
        <taxon>Bacteroidota</taxon>
        <taxon>Cytophagia</taxon>
        <taxon>Cytophagales</taxon>
        <taxon>Spirosomataceae</taxon>
        <taxon>Ravibacter</taxon>
    </lineage>
</organism>
<dbReference type="EMBL" id="BAABEY010000032">
    <property type="protein sequence ID" value="GAA4444523.1"/>
    <property type="molecule type" value="Genomic_DNA"/>
</dbReference>